<evidence type="ECO:0000256" key="8">
    <source>
        <dbReference type="RuleBase" id="RU361270"/>
    </source>
</evidence>
<dbReference type="EMBL" id="FNVO01000007">
    <property type="protein sequence ID" value="SEG58601.1"/>
    <property type="molecule type" value="Genomic_DNA"/>
</dbReference>
<comment type="similarity">
    <text evidence="3 8">Belongs to the transthyretin family. 5-hydroxyisourate hydrolase subfamily.</text>
</comment>
<dbReference type="PANTHER" id="PTHR10395">
    <property type="entry name" value="URICASE AND TRANSTHYRETIN-RELATED"/>
    <property type="match status" value="1"/>
</dbReference>
<dbReference type="SMART" id="SM00095">
    <property type="entry name" value="TR_THY"/>
    <property type="match status" value="1"/>
</dbReference>
<dbReference type="InterPro" id="IPR036817">
    <property type="entry name" value="Transthyretin/HIU_hydrolase_sf"/>
</dbReference>
<dbReference type="Proteomes" id="UP000236723">
    <property type="component" value="Unassembled WGS sequence"/>
</dbReference>
<feature type="binding site" evidence="7">
    <location>
        <position position="109"/>
    </location>
    <ligand>
        <name>substrate</name>
    </ligand>
</feature>
<reference evidence="11" key="1">
    <citation type="submission" date="2016-10" db="EMBL/GenBank/DDBJ databases">
        <authorList>
            <person name="Varghese N."/>
            <person name="Submissions S."/>
        </authorList>
    </citation>
    <scope>NUCLEOTIDE SEQUENCE [LARGE SCALE GENOMIC DNA]</scope>
    <source>
        <strain evidence="11">DSM 43163</strain>
    </source>
</reference>
<dbReference type="Pfam" id="PF00576">
    <property type="entry name" value="Transthyretin"/>
    <property type="match status" value="1"/>
</dbReference>
<evidence type="ECO:0000259" key="9">
    <source>
        <dbReference type="SMART" id="SM00095"/>
    </source>
</evidence>
<feature type="binding site" evidence="7">
    <location>
        <position position="44"/>
    </location>
    <ligand>
        <name>substrate</name>
    </ligand>
</feature>
<evidence type="ECO:0000313" key="10">
    <source>
        <dbReference type="EMBL" id="SEG58601.1"/>
    </source>
</evidence>
<dbReference type="OrthoDB" id="9792386at2"/>
<proteinExistence type="inferred from homology"/>
<evidence type="ECO:0000256" key="5">
    <source>
        <dbReference type="ARBA" id="ARBA00022631"/>
    </source>
</evidence>
<dbReference type="CDD" id="cd05822">
    <property type="entry name" value="TLP_HIUase"/>
    <property type="match status" value="1"/>
</dbReference>
<feature type="domain" description="Transthyretin/hydroxyisourate hydrolase" evidence="9">
    <location>
        <begin position="1"/>
        <end position="111"/>
    </location>
</feature>
<comment type="subunit">
    <text evidence="4 8">Homotetramer.</text>
</comment>
<evidence type="ECO:0000256" key="1">
    <source>
        <dbReference type="ARBA" id="ARBA00001043"/>
    </source>
</evidence>
<comment type="catalytic activity">
    <reaction evidence="1 8">
        <text>5-hydroxyisourate + H2O = 5-hydroxy-2-oxo-4-ureido-2,5-dihydro-1H-imidazole-5-carboxylate + H(+)</text>
        <dbReference type="Rhea" id="RHEA:23736"/>
        <dbReference type="ChEBI" id="CHEBI:15377"/>
        <dbReference type="ChEBI" id="CHEBI:15378"/>
        <dbReference type="ChEBI" id="CHEBI:18072"/>
        <dbReference type="ChEBI" id="CHEBI:58639"/>
        <dbReference type="EC" id="3.5.2.17"/>
    </reaction>
</comment>
<gene>
    <name evidence="10" type="ORF">SAMN04489712_1074</name>
</gene>
<dbReference type="GO" id="GO:0033971">
    <property type="term" value="F:hydroxyisourate hydrolase activity"/>
    <property type="evidence" value="ECO:0007669"/>
    <property type="project" value="UniProtKB-EC"/>
</dbReference>
<keyword evidence="6 8" id="KW-0378">Hydrolase</keyword>
<evidence type="ECO:0000256" key="6">
    <source>
        <dbReference type="ARBA" id="ARBA00022801"/>
    </source>
</evidence>
<dbReference type="InterPro" id="IPR023418">
    <property type="entry name" value="Thyroxine_BS"/>
</dbReference>
<dbReference type="NCBIfam" id="TIGR02962">
    <property type="entry name" value="hdxy_isourate"/>
    <property type="match status" value="1"/>
</dbReference>
<feature type="binding site" evidence="7">
    <location>
        <position position="6"/>
    </location>
    <ligand>
        <name>substrate</name>
    </ligand>
</feature>
<dbReference type="InterPro" id="IPR014306">
    <property type="entry name" value="Hydroxyisourate_hydrolase"/>
</dbReference>
<evidence type="ECO:0000256" key="3">
    <source>
        <dbReference type="ARBA" id="ARBA00009850"/>
    </source>
</evidence>
<dbReference type="GO" id="GO:0006144">
    <property type="term" value="P:purine nucleobase metabolic process"/>
    <property type="evidence" value="ECO:0007669"/>
    <property type="project" value="UniProtKB-KW"/>
</dbReference>
<dbReference type="RefSeq" id="WP_103938872.1">
    <property type="nucleotide sequence ID" value="NZ_FNVO01000007.1"/>
</dbReference>
<protein>
    <recommendedName>
        <fullName evidence="8">5-hydroxyisourate hydrolase</fullName>
        <shortName evidence="8">HIU hydrolase</shortName>
        <shortName evidence="8">HIUHase</shortName>
        <ecNumber evidence="8">3.5.2.17</ecNumber>
    </recommendedName>
</protein>
<dbReference type="Gene3D" id="2.60.40.180">
    <property type="entry name" value="Transthyretin/hydroxyisourate hydrolase domain"/>
    <property type="match status" value="1"/>
</dbReference>
<evidence type="ECO:0000256" key="7">
    <source>
        <dbReference type="PIRSR" id="PIRSR600895-51"/>
    </source>
</evidence>
<name>A0A1H6BCP5_9ACTN</name>
<accession>A0A1H6BCP5</accession>
<evidence type="ECO:0000313" key="11">
    <source>
        <dbReference type="Proteomes" id="UP000236723"/>
    </source>
</evidence>
<dbReference type="PRINTS" id="PR00189">
    <property type="entry name" value="TRNSTHYRETIN"/>
</dbReference>
<evidence type="ECO:0000256" key="2">
    <source>
        <dbReference type="ARBA" id="ARBA00002704"/>
    </source>
</evidence>
<dbReference type="PANTHER" id="PTHR10395:SF7">
    <property type="entry name" value="5-HYDROXYISOURATE HYDROLASE"/>
    <property type="match status" value="1"/>
</dbReference>
<sequence>MSLSTHVLDTQRGRPAARVPVRLDRYDGQTWQPLAEALTGEDGRLGDLPGGGAELTAGVHRLRFGTGPYFAGLGAETFYPEVSVIFEITDPTEHYHVPLLVSPYGYTTYRGS</sequence>
<dbReference type="PROSITE" id="PS00768">
    <property type="entry name" value="TRANSTHYRETIN_1"/>
    <property type="match status" value="1"/>
</dbReference>
<dbReference type="EC" id="3.5.2.17" evidence="8"/>
<dbReference type="SUPFAM" id="SSF49472">
    <property type="entry name" value="Transthyretin (synonym: prealbumin)"/>
    <property type="match status" value="1"/>
</dbReference>
<keyword evidence="11" id="KW-1185">Reference proteome</keyword>
<keyword evidence="5 8" id="KW-0659">Purine metabolism</keyword>
<comment type="function">
    <text evidence="2">Catalyzes the hydrolysis of 5-hydroxyisourate (HIU) to 2-oxo-4-hydroxy-4-carboxy-5-ureidoimidazoline (OHCU).</text>
</comment>
<dbReference type="InterPro" id="IPR023416">
    <property type="entry name" value="Transthyretin/HIU_hydrolase_d"/>
</dbReference>
<dbReference type="InterPro" id="IPR000895">
    <property type="entry name" value="Transthyretin/HIU_hydrolase"/>
</dbReference>
<dbReference type="InterPro" id="IPR023419">
    <property type="entry name" value="Transthyretin_CS"/>
</dbReference>
<evidence type="ECO:0000256" key="4">
    <source>
        <dbReference type="ARBA" id="ARBA00011881"/>
    </source>
</evidence>
<organism evidence="10 11">
    <name type="scientific">Thermomonospora echinospora</name>
    <dbReference type="NCBI Taxonomy" id="1992"/>
    <lineage>
        <taxon>Bacteria</taxon>
        <taxon>Bacillati</taxon>
        <taxon>Actinomycetota</taxon>
        <taxon>Actinomycetes</taxon>
        <taxon>Streptosporangiales</taxon>
        <taxon>Thermomonosporaceae</taxon>
        <taxon>Thermomonospora</taxon>
    </lineage>
</organism>
<dbReference type="AlphaFoldDB" id="A0A1H6BCP5"/>
<dbReference type="PROSITE" id="PS00769">
    <property type="entry name" value="TRANSTHYRETIN_2"/>
    <property type="match status" value="1"/>
</dbReference>